<keyword evidence="3" id="KW-0808">Transferase</keyword>
<sequence length="196" mass="20889">MKKIVLIGGIGSGKSTVCGMFKDLGAGVVKLDDIGHDVLFMPAVKEALRNAFGPAVFDSDGAVVRSALAAAAFDTPEHTAALNAITHPAIMDECFRRIDELGATHGAVVVEVTSGDMTRAAFSWADAVVAVSAPEDLRIERALARGEQTEADVRARIARQATDEQRESIADYAVENASSFEDARAAVERIWDAFIR</sequence>
<dbReference type="PANTHER" id="PTHR10695:SF46">
    <property type="entry name" value="BIFUNCTIONAL COENZYME A SYNTHASE-RELATED"/>
    <property type="match status" value="1"/>
</dbReference>
<comment type="caution">
    <text evidence="5">The sequence shown here is derived from an EMBL/GenBank/DDBJ whole genome shotgun (WGS) entry which is preliminary data.</text>
</comment>
<dbReference type="UniPathway" id="UPA00241">
    <property type="reaction ID" value="UER00356"/>
</dbReference>
<dbReference type="EC" id="2.7.1.24" evidence="3 4"/>
<dbReference type="GO" id="GO:0005524">
    <property type="term" value="F:ATP binding"/>
    <property type="evidence" value="ECO:0007669"/>
    <property type="project" value="UniProtKB-UniRule"/>
</dbReference>
<dbReference type="AlphaFoldDB" id="A0A3N0AG61"/>
<keyword evidence="1 3" id="KW-0547">Nucleotide-binding</keyword>
<accession>A0A3N0AG61</accession>
<dbReference type="PROSITE" id="PS51219">
    <property type="entry name" value="DPCK"/>
    <property type="match status" value="1"/>
</dbReference>
<comment type="similarity">
    <text evidence="3">Belongs to the CoaE family.</text>
</comment>
<reference evidence="6" key="1">
    <citation type="submission" date="2018-05" db="EMBL/GenBank/DDBJ databases">
        <title>Genome Sequencing of selected type strains of the family Eggerthellaceae.</title>
        <authorList>
            <person name="Danylec N."/>
            <person name="Stoll D.A."/>
            <person name="Doetsch A."/>
            <person name="Huch M."/>
        </authorList>
    </citation>
    <scope>NUCLEOTIDE SEQUENCE [LARGE SCALE GENOMIC DNA]</scope>
    <source>
        <strain evidence="6">DSM 17537</strain>
    </source>
</reference>
<dbReference type="InterPro" id="IPR001977">
    <property type="entry name" value="Depp_CoAkinase"/>
</dbReference>
<keyword evidence="3" id="KW-0963">Cytoplasm</keyword>
<dbReference type="Gene3D" id="3.40.50.300">
    <property type="entry name" value="P-loop containing nucleotide triphosphate hydrolases"/>
    <property type="match status" value="1"/>
</dbReference>
<dbReference type="GO" id="GO:0005737">
    <property type="term" value="C:cytoplasm"/>
    <property type="evidence" value="ECO:0007669"/>
    <property type="project" value="UniProtKB-SubCell"/>
</dbReference>
<feature type="binding site" evidence="3">
    <location>
        <begin position="11"/>
        <end position="16"/>
    </location>
    <ligand>
        <name>ATP</name>
        <dbReference type="ChEBI" id="CHEBI:30616"/>
    </ligand>
</feature>
<comment type="function">
    <text evidence="3">Catalyzes the phosphorylation of the 3'-hydroxyl group of dephosphocoenzyme A to form coenzyme A.</text>
</comment>
<organism evidence="5 6">
    <name type="scientific">Slackia faecicanis</name>
    <dbReference type="NCBI Taxonomy" id="255723"/>
    <lineage>
        <taxon>Bacteria</taxon>
        <taxon>Bacillati</taxon>
        <taxon>Actinomycetota</taxon>
        <taxon>Coriobacteriia</taxon>
        <taxon>Eggerthellales</taxon>
        <taxon>Eggerthellaceae</taxon>
        <taxon>Slackia</taxon>
    </lineage>
</organism>
<evidence type="ECO:0000313" key="5">
    <source>
        <dbReference type="EMBL" id="RNL20763.1"/>
    </source>
</evidence>
<dbReference type="InterPro" id="IPR027417">
    <property type="entry name" value="P-loop_NTPase"/>
</dbReference>
<comment type="catalytic activity">
    <reaction evidence="3">
        <text>3'-dephospho-CoA + ATP = ADP + CoA + H(+)</text>
        <dbReference type="Rhea" id="RHEA:18245"/>
        <dbReference type="ChEBI" id="CHEBI:15378"/>
        <dbReference type="ChEBI" id="CHEBI:30616"/>
        <dbReference type="ChEBI" id="CHEBI:57287"/>
        <dbReference type="ChEBI" id="CHEBI:57328"/>
        <dbReference type="ChEBI" id="CHEBI:456216"/>
        <dbReference type="EC" id="2.7.1.24"/>
    </reaction>
</comment>
<keyword evidence="3 5" id="KW-0418">Kinase</keyword>
<dbReference type="HAMAP" id="MF_00376">
    <property type="entry name" value="Dephospho_CoA_kinase"/>
    <property type="match status" value="1"/>
</dbReference>
<dbReference type="PANTHER" id="PTHR10695">
    <property type="entry name" value="DEPHOSPHO-COA KINASE-RELATED"/>
    <property type="match status" value="1"/>
</dbReference>
<evidence type="ECO:0000256" key="2">
    <source>
        <dbReference type="ARBA" id="ARBA00022840"/>
    </source>
</evidence>
<dbReference type="EMBL" id="QICB01000002">
    <property type="protein sequence ID" value="RNL20763.1"/>
    <property type="molecule type" value="Genomic_DNA"/>
</dbReference>
<gene>
    <name evidence="3 5" type="primary">coaE</name>
    <name evidence="5" type="ORF">DMP07_04070</name>
</gene>
<evidence type="ECO:0000256" key="3">
    <source>
        <dbReference type="HAMAP-Rule" id="MF_00376"/>
    </source>
</evidence>
<evidence type="ECO:0000256" key="1">
    <source>
        <dbReference type="ARBA" id="ARBA00022741"/>
    </source>
</evidence>
<name>A0A3N0AG61_9ACTN</name>
<keyword evidence="3" id="KW-0173">Coenzyme A biosynthesis</keyword>
<keyword evidence="2 3" id="KW-0067">ATP-binding</keyword>
<dbReference type="CDD" id="cd02022">
    <property type="entry name" value="DPCK"/>
    <property type="match status" value="1"/>
</dbReference>
<dbReference type="RefSeq" id="WP_123197863.1">
    <property type="nucleotide sequence ID" value="NZ_QICB01000002.1"/>
</dbReference>
<comment type="subcellular location">
    <subcellularLocation>
        <location evidence="3">Cytoplasm</location>
    </subcellularLocation>
</comment>
<dbReference type="Proteomes" id="UP000267368">
    <property type="component" value="Unassembled WGS sequence"/>
</dbReference>
<proteinExistence type="inferred from homology"/>
<dbReference type="OrthoDB" id="9812943at2"/>
<dbReference type="GO" id="GO:0015937">
    <property type="term" value="P:coenzyme A biosynthetic process"/>
    <property type="evidence" value="ECO:0007669"/>
    <property type="project" value="UniProtKB-UniRule"/>
</dbReference>
<evidence type="ECO:0000313" key="6">
    <source>
        <dbReference type="Proteomes" id="UP000267368"/>
    </source>
</evidence>
<dbReference type="Pfam" id="PF01121">
    <property type="entry name" value="CoaE"/>
    <property type="match status" value="1"/>
</dbReference>
<evidence type="ECO:0000256" key="4">
    <source>
        <dbReference type="NCBIfam" id="TIGR00152"/>
    </source>
</evidence>
<dbReference type="GO" id="GO:0004140">
    <property type="term" value="F:dephospho-CoA kinase activity"/>
    <property type="evidence" value="ECO:0007669"/>
    <property type="project" value="UniProtKB-UniRule"/>
</dbReference>
<keyword evidence="6" id="KW-1185">Reference proteome</keyword>
<protein>
    <recommendedName>
        <fullName evidence="3 4">Dephospho-CoA kinase</fullName>
        <ecNumber evidence="3 4">2.7.1.24</ecNumber>
    </recommendedName>
    <alternativeName>
        <fullName evidence="3">Dephosphocoenzyme A kinase</fullName>
    </alternativeName>
</protein>
<comment type="pathway">
    <text evidence="3">Cofactor biosynthesis; coenzyme A biosynthesis; CoA from (R)-pantothenate: step 5/5.</text>
</comment>
<dbReference type="SUPFAM" id="SSF52540">
    <property type="entry name" value="P-loop containing nucleoside triphosphate hydrolases"/>
    <property type="match status" value="1"/>
</dbReference>
<dbReference type="NCBIfam" id="TIGR00152">
    <property type="entry name" value="dephospho-CoA kinase"/>
    <property type="match status" value="1"/>
</dbReference>